<sequence>IGIDDSVTGIWIGGLILSSGLWLADWIGKKGWKVPHKELVSVVLFYLFVIPSLYWAKMVGLASNTLWGVDKLILGTVVGSILFIVGVRFDKWLRTINEGKVYVYFQKVIIPVFLLTLGSFVLYLITN</sequence>
<keyword evidence="1" id="KW-1133">Transmembrane helix</keyword>
<dbReference type="AlphaFoldDB" id="A0A2M8KQY5"/>
<feature type="transmembrane region" description="Helical" evidence="1">
    <location>
        <begin position="72"/>
        <end position="89"/>
    </location>
</feature>
<keyword evidence="1" id="KW-0472">Membrane</keyword>
<keyword evidence="1" id="KW-0812">Transmembrane</keyword>
<organism evidence="2 3">
    <name type="scientific">Candidatus Roizmanbacteria bacterium CG10_big_fil_rev_8_21_14_0_10_39_6</name>
    <dbReference type="NCBI Taxonomy" id="1974853"/>
    <lineage>
        <taxon>Bacteria</taxon>
        <taxon>Candidatus Roizmaniibacteriota</taxon>
    </lineage>
</organism>
<feature type="transmembrane region" description="Helical" evidence="1">
    <location>
        <begin position="101"/>
        <end position="125"/>
    </location>
</feature>
<evidence type="ECO:0000313" key="2">
    <source>
        <dbReference type="EMBL" id="PJE62318.1"/>
    </source>
</evidence>
<gene>
    <name evidence="2" type="ORF">COU88_05650</name>
</gene>
<feature type="transmembrane region" description="Helical" evidence="1">
    <location>
        <begin position="6"/>
        <end position="27"/>
    </location>
</feature>
<proteinExistence type="predicted"/>
<evidence type="ECO:0000313" key="3">
    <source>
        <dbReference type="Proteomes" id="UP000229554"/>
    </source>
</evidence>
<feature type="non-terminal residue" evidence="2">
    <location>
        <position position="1"/>
    </location>
</feature>
<reference evidence="3" key="1">
    <citation type="submission" date="2017-09" db="EMBL/GenBank/DDBJ databases">
        <title>Depth-based differentiation of microbial function through sediment-hosted aquifers and enrichment of novel symbionts in the deep terrestrial subsurface.</title>
        <authorList>
            <person name="Probst A.J."/>
            <person name="Ladd B."/>
            <person name="Jarett J.K."/>
            <person name="Geller-Mcgrath D.E."/>
            <person name="Sieber C.M.K."/>
            <person name="Emerson J.B."/>
            <person name="Anantharaman K."/>
            <person name="Thomas B.C."/>
            <person name="Malmstrom R."/>
            <person name="Stieglmeier M."/>
            <person name="Klingl A."/>
            <person name="Woyke T."/>
            <person name="Ryan C.M."/>
            <person name="Banfield J.F."/>
        </authorList>
    </citation>
    <scope>NUCLEOTIDE SEQUENCE [LARGE SCALE GENOMIC DNA]</scope>
</reference>
<feature type="transmembrane region" description="Helical" evidence="1">
    <location>
        <begin position="39"/>
        <end position="56"/>
    </location>
</feature>
<evidence type="ECO:0000256" key="1">
    <source>
        <dbReference type="SAM" id="Phobius"/>
    </source>
</evidence>
<dbReference type="EMBL" id="PFED01000227">
    <property type="protein sequence ID" value="PJE62318.1"/>
    <property type="molecule type" value="Genomic_DNA"/>
</dbReference>
<accession>A0A2M8KQY5</accession>
<dbReference type="Proteomes" id="UP000229554">
    <property type="component" value="Unassembled WGS sequence"/>
</dbReference>
<comment type="caution">
    <text evidence="2">The sequence shown here is derived from an EMBL/GenBank/DDBJ whole genome shotgun (WGS) entry which is preliminary data.</text>
</comment>
<name>A0A2M8KQY5_9BACT</name>
<protein>
    <submittedName>
        <fullName evidence="2">Uncharacterized protein</fullName>
    </submittedName>
</protein>